<evidence type="ECO:0000313" key="2">
    <source>
        <dbReference type="EMBL" id="CAB4646812.1"/>
    </source>
</evidence>
<dbReference type="CDD" id="cd00371">
    <property type="entry name" value="HMA"/>
    <property type="match status" value="1"/>
</dbReference>
<dbReference type="Pfam" id="PF00403">
    <property type="entry name" value="HMA"/>
    <property type="match status" value="1"/>
</dbReference>
<name>A0A6J6KBK1_9ZZZZ</name>
<dbReference type="Gene3D" id="3.30.70.100">
    <property type="match status" value="1"/>
</dbReference>
<dbReference type="AlphaFoldDB" id="A0A6J6KBK1"/>
<accession>A0A6J6KBK1</accession>
<proteinExistence type="predicted"/>
<dbReference type="SUPFAM" id="SSF55008">
    <property type="entry name" value="HMA, heavy metal-associated domain"/>
    <property type="match status" value="1"/>
</dbReference>
<dbReference type="InterPro" id="IPR036163">
    <property type="entry name" value="HMA_dom_sf"/>
</dbReference>
<sequence>MSSTQSLLVEGMTCSHCVNSVTTAVSAVPGVESVEIALVPGGRSTLTVIGDDALSDETLANAVVGAGYTPVSE</sequence>
<evidence type="ECO:0000259" key="1">
    <source>
        <dbReference type="PROSITE" id="PS50846"/>
    </source>
</evidence>
<dbReference type="GO" id="GO:0046872">
    <property type="term" value="F:metal ion binding"/>
    <property type="evidence" value="ECO:0007669"/>
    <property type="project" value="InterPro"/>
</dbReference>
<dbReference type="PROSITE" id="PS50846">
    <property type="entry name" value="HMA_2"/>
    <property type="match status" value="1"/>
</dbReference>
<feature type="domain" description="HMA" evidence="1">
    <location>
        <begin position="3"/>
        <end position="71"/>
    </location>
</feature>
<organism evidence="2">
    <name type="scientific">freshwater metagenome</name>
    <dbReference type="NCBI Taxonomy" id="449393"/>
    <lineage>
        <taxon>unclassified sequences</taxon>
        <taxon>metagenomes</taxon>
        <taxon>ecological metagenomes</taxon>
    </lineage>
</organism>
<protein>
    <submittedName>
        <fullName evidence="2">Unannotated protein</fullName>
    </submittedName>
</protein>
<gene>
    <name evidence="2" type="ORF">UFOPK2158_00977</name>
</gene>
<dbReference type="InterPro" id="IPR006121">
    <property type="entry name" value="HMA_dom"/>
</dbReference>
<reference evidence="2" key="1">
    <citation type="submission" date="2020-05" db="EMBL/GenBank/DDBJ databases">
        <authorList>
            <person name="Chiriac C."/>
            <person name="Salcher M."/>
            <person name="Ghai R."/>
            <person name="Kavagutti S V."/>
        </authorList>
    </citation>
    <scope>NUCLEOTIDE SEQUENCE</scope>
</reference>
<dbReference type="EMBL" id="CAEZVY010000101">
    <property type="protein sequence ID" value="CAB4646812.1"/>
    <property type="molecule type" value="Genomic_DNA"/>
</dbReference>